<keyword evidence="3" id="KW-1185">Reference proteome</keyword>
<evidence type="ECO:0000313" key="2">
    <source>
        <dbReference type="EMBL" id="PSL48911.1"/>
    </source>
</evidence>
<dbReference type="SUPFAM" id="SSF50969">
    <property type="entry name" value="YVTN repeat-like/Quinoprotein amine dehydrogenase"/>
    <property type="match status" value="1"/>
</dbReference>
<feature type="chain" id="PRO_5015200925" evidence="1">
    <location>
        <begin position="27"/>
        <end position="438"/>
    </location>
</feature>
<proteinExistence type="predicted"/>
<feature type="signal peptide" evidence="1">
    <location>
        <begin position="1"/>
        <end position="26"/>
    </location>
</feature>
<reference evidence="2 3" key="1">
    <citation type="submission" date="2018-03" db="EMBL/GenBank/DDBJ databases">
        <title>Genomic Encyclopedia of Archaeal and Bacterial Type Strains, Phase II (KMG-II): from individual species to whole genera.</title>
        <authorList>
            <person name="Goeker M."/>
        </authorList>
    </citation>
    <scope>NUCLEOTIDE SEQUENCE [LARGE SCALE GENOMIC DNA]</scope>
    <source>
        <strain evidence="2 3">DSM 24859</strain>
    </source>
</reference>
<dbReference type="EMBL" id="PYAW01000001">
    <property type="protein sequence ID" value="PSL48911.1"/>
    <property type="molecule type" value="Genomic_DNA"/>
</dbReference>
<keyword evidence="1" id="KW-0732">Signal</keyword>
<gene>
    <name evidence="2" type="ORF">CLV51_101240</name>
</gene>
<comment type="caution">
    <text evidence="2">The sequence shown here is derived from an EMBL/GenBank/DDBJ whole genome shotgun (WGS) entry which is preliminary data.</text>
</comment>
<dbReference type="OrthoDB" id="1041092at2"/>
<organism evidence="2 3">
    <name type="scientific">Chitinophaga niastensis</name>
    <dbReference type="NCBI Taxonomy" id="536980"/>
    <lineage>
        <taxon>Bacteria</taxon>
        <taxon>Pseudomonadati</taxon>
        <taxon>Bacteroidota</taxon>
        <taxon>Chitinophagia</taxon>
        <taxon>Chitinophagales</taxon>
        <taxon>Chitinophagaceae</taxon>
        <taxon>Chitinophaga</taxon>
    </lineage>
</organism>
<sequence length="438" mass="46967">MRKVQISFFAAALSVLGFTSCQKDNAATVTVPSIVSPGLKNGQDTIYLGDSRVLSPQLANTKDPTFLWLVNGVQASTDSIFTFTPTNRGDYTISYKILSGNSMASYYYRIKVLGKYDNGFYIVNEGWLGHGPGDVNFYRNGEDSVYQNVFQRENPGKTLGTTTQYGAVFNGHLYLVSKQGPLVVADAFTMKETGRIPQLPADGRSFCGIDNNTGLIGTANGLYPLNLQTLTVGTQIAGVNGQIGGMLKAGNYVFVISQADGVVVLNAGDFSIAQKVVKADVGLTQTLDGKVWASGGNSLYAINPQTLTTDTIAVPFTIYSTWGWWNAGSLTASTAENVVFLAKTLSFGGGNEIYRYVAGNPASLQTSFITLPAGKQLYSAGIRYNSNNNTVVITGIKSPGYGQDAQVNTLYIYDASTAAAKKSFDYTGFFFPAMPVFN</sequence>
<dbReference type="InterPro" id="IPR031815">
    <property type="entry name" value="DUF5074"/>
</dbReference>
<dbReference type="InterPro" id="IPR011044">
    <property type="entry name" value="Quino_amine_DH_bsu"/>
</dbReference>
<dbReference type="RefSeq" id="WP_106526183.1">
    <property type="nucleotide sequence ID" value="NZ_PYAW01000001.1"/>
</dbReference>
<dbReference type="Proteomes" id="UP000240971">
    <property type="component" value="Unassembled WGS sequence"/>
</dbReference>
<name>A0A2P8HRR3_CHINA</name>
<dbReference type="Gene3D" id="2.130.10.10">
    <property type="entry name" value="YVTN repeat-like/Quinoprotein amine dehydrogenase"/>
    <property type="match status" value="1"/>
</dbReference>
<evidence type="ECO:0000313" key="3">
    <source>
        <dbReference type="Proteomes" id="UP000240971"/>
    </source>
</evidence>
<evidence type="ECO:0000256" key="1">
    <source>
        <dbReference type="SAM" id="SignalP"/>
    </source>
</evidence>
<dbReference type="InterPro" id="IPR015943">
    <property type="entry name" value="WD40/YVTN_repeat-like_dom_sf"/>
</dbReference>
<dbReference type="Pfam" id="PF16819">
    <property type="entry name" value="DUF5074"/>
    <property type="match status" value="1"/>
</dbReference>
<protein>
    <submittedName>
        <fullName evidence="2">Uncharacterized protein DUF5074</fullName>
    </submittedName>
</protein>
<dbReference type="AlphaFoldDB" id="A0A2P8HRR3"/>
<accession>A0A2P8HRR3</accession>
<dbReference type="PROSITE" id="PS51257">
    <property type="entry name" value="PROKAR_LIPOPROTEIN"/>
    <property type="match status" value="1"/>
</dbReference>